<evidence type="ECO:0000313" key="2">
    <source>
        <dbReference type="Proteomes" id="UP000515180"/>
    </source>
</evidence>
<dbReference type="Gene3D" id="3.30.160.60">
    <property type="entry name" value="Classic Zinc Finger"/>
    <property type="match status" value="1"/>
</dbReference>
<evidence type="ECO:0000259" key="1">
    <source>
        <dbReference type="PROSITE" id="PS00028"/>
    </source>
</evidence>
<dbReference type="InterPro" id="IPR013087">
    <property type="entry name" value="Znf_C2H2_type"/>
</dbReference>
<sequence length="182" mass="21632">MCLQLEEGKYPIVLPLQLRKKHSTDSKMPQYSVISEKNDYNQNNDEMNLSEQRALKFECNFCHEQIATLLSLSTHIKFHRRRYCKYCYWILPENETMKEHIESTHRIDPGMNTCTLNFSIRIDRQSRLNVNIVKAKFDNKTKMFRTLCKCDGPIWISIIETLCLIDINLNCYYLAFCLFLDT</sequence>
<dbReference type="SMART" id="SM00355">
    <property type="entry name" value="ZnF_C2H2"/>
    <property type="match status" value="2"/>
</dbReference>
<feature type="domain" description="C2H2-type" evidence="1">
    <location>
        <begin position="59"/>
        <end position="79"/>
    </location>
</feature>
<organism evidence="2 3">
    <name type="scientific">Bombus impatiens</name>
    <name type="common">Bumblebee</name>
    <dbReference type="NCBI Taxonomy" id="132113"/>
    <lineage>
        <taxon>Eukaryota</taxon>
        <taxon>Metazoa</taxon>
        <taxon>Ecdysozoa</taxon>
        <taxon>Arthropoda</taxon>
        <taxon>Hexapoda</taxon>
        <taxon>Insecta</taxon>
        <taxon>Pterygota</taxon>
        <taxon>Neoptera</taxon>
        <taxon>Endopterygota</taxon>
        <taxon>Hymenoptera</taxon>
        <taxon>Apocrita</taxon>
        <taxon>Aculeata</taxon>
        <taxon>Apoidea</taxon>
        <taxon>Anthophila</taxon>
        <taxon>Apidae</taxon>
        <taxon>Bombus</taxon>
        <taxon>Pyrobombus</taxon>
    </lineage>
</organism>
<dbReference type="RefSeq" id="XP_033177125.1">
    <property type="nucleotide sequence ID" value="XM_033321234.1"/>
</dbReference>
<name>A0A6P8L0Q7_BOMIM</name>
<gene>
    <name evidence="3" type="primary">LOC100745172</name>
</gene>
<protein>
    <submittedName>
        <fullName evidence="3">Uncharacterized protein LOC100745172 isoform X1</fullName>
    </submittedName>
</protein>
<evidence type="ECO:0000313" key="3">
    <source>
        <dbReference type="RefSeq" id="XP_033177125.1"/>
    </source>
</evidence>
<dbReference type="Proteomes" id="UP000515180">
    <property type="component" value="Unplaced"/>
</dbReference>
<proteinExistence type="predicted"/>
<accession>A0A6P8L0Q7</accession>
<keyword evidence="2" id="KW-1185">Reference proteome</keyword>
<dbReference type="AlphaFoldDB" id="A0A6P8L0Q7"/>
<dbReference type="GeneID" id="100745172"/>
<dbReference type="PROSITE" id="PS00028">
    <property type="entry name" value="ZINC_FINGER_C2H2_1"/>
    <property type="match status" value="1"/>
</dbReference>
<reference evidence="3" key="1">
    <citation type="submission" date="2025-08" db="UniProtKB">
        <authorList>
            <consortium name="RefSeq"/>
        </authorList>
    </citation>
    <scope>IDENTIFICATION</scope>
</reference>